<feature type="compositionally biased region" description="Low complexity" evidence="1">
    <location>
        <begin position="10"/>
        <end position="24"/>
    </location>
</feature>
<organism evidence="2 3">
    <name type="scientific">Caballeronia sordidicola</name>
    <name type="common">Burkholderia sordidicola</name>
    <dbReference type="NCBI Taxonomy" id="196367"/>
    <lineage>
        <taxon>Bacteria</taxon>
        <taxon>Pseudomonadati</taxon>
        <taxon>Pseudomonadota</taxon>
        <taxon>Betaproteobacteria</taxon>
        <taxon>Burkholderiales</taxon>
        <taxon>Burkholderiaceae</taxon>
        <taxon>Caballeronia</taxon>
    </lineage>
</organism>
<protein>
    <submittedName>
        <fullName evidence="2">Uncharacterized protein</fullName>
    </submittedName>
</protein>
<name>A0A158F884_CABSO</name>
<reference evidence="2 3" key="1">
    <citation type="submission" date="2016-01" db="EMBL/GenBank/DDBJ databases">
        <authorList>
            <person name="Oliw E.H."/>
        </authorList>
    </citation>
    <scope>NUCLEOTIDE SEQUENCE [LARGE SCALE GENOMIC DNA]</scope>
    <source>
        <strain evidence="2">LMG 22029</strain>
    </source>
</reference>
<feature type="region of interest" description="Disordered" evidence="1">
    <location>
        <begin position="1"/>
        <end position="24"/>
    </location>
</feature>
<proteinExistence type="predicted"/>
<dbReference type="AlphaFoldDB" id="A0A158F884"/>
<gene>
    <name evidence="2" type="ORF">AWB64_00914</name>
</gene>
<dbReference type="Proteomes" id="UP000054893">
    <property type="component" value="Unassembled WGS sequence"/>
</dbReference>
<evidence type="ECO:0000313" key="2">
    <source>
        <dbReference type="EMBL" id="SAL15941.1"/>
    </source>
</evidence>
<dbReference type="EMBL" id="FCOC02000002">
    <property type="protein sequence ID" value="SAL15941.1"/>
    <property type="molecule type" value="Genomic_DNA"/>
</dbReference>
<sequence length="56" mass="5968">MLKNQKPSRRAAPPDADPMPRSRAAVPDAARLTFECLPSDQLLIVAQVSALAPVSV</sequence>
<accession>A0A158F884</accession>
<evidence type="ECO:0000256" key="1">
    <source>
        <dbReference type="SAM" id="MobiDB-lite"/>
    </source>
</evidence>
<evidence type="ECO:0000313" key="3">
    <source>
        <dbReference type="Proteomes" id="UP000054893"/>
    </source>
</evidence>